<sequence>MKVLLLKDPKEGVLGPDPYVQEFASLGLQATLIPVLSFEFISLQDLSKKLSHPEVYGGLIFTSPRAVDAVMLCLGEKAISEEWNNNSLKERWNEKSIYVVGKSTANLVKEIGLATLGEDTGNAGKLAEYICNKESSNSLPLLFPCGTLKREILPKYLKENSVPLESITVYQTSQHPCFQKALNDYFSEQGIPESITFFSPSGVKFCLHTIKKLAGEYIDRIKFAAIGPTTADAMATEGLTVSCTPEKPTSQDLAASIRRVL</sequence>
<dbReference type="CDD" id="cd06578">
    <property type="entry name" value="HemD"/>
    <property type="match status" value="1"/>
</dbReference>
<dbReference type="EC" id="4.2.1.75" evidence="3"/>
<dbReference type="OrthoDB" id="5595751at2759"/>
<evidence type="ECO:0000313" key="14">
    <source>
        <dbReference type="Proteomes" id="UP000288216"/>
    </source>
</evidence>
<comment type="caution">
    <text evidence="13">The sequence shown here is derived from an EMBL/GenBank/DDBJ whole genome shotgun (WGS) entry which is preliminary data.</text>
</comment>
<evidence type="ECO:0000259" key="12">
    <source>
        <dbReference type="Pfam" id="PF02602"/>
    </source>
</evidence>
<proteinExistence type="inferred from homology"/>
<name>A0A401PEM4_SCYTO</name>
<dbReference type="FunFam" id="3.40.50.10090:FF:000003">
    <property type="entry name" value="uroporphyrinogen-III synthase"/>
    <property type="match status" value="1"/>
</dbReference>
<evidence type="ECO:0000256" key="2">
    <source>
        <dbReference type="ARBA" id="ARBA00008133"/>
    </source>
</evidence>
<comment type="function">
    <text evidence="11">Catalyzes cyclization of the linear tetrapyrrole, hydroxymethylbilane, to the macrocyclic uroporphyrinogen III, the branch point for the various sub-pathways leading to the wide diversity of porphyrins. Porphyrins act as cofactors for a multitude of enzymes that perform a variety of processes within the cell such as methionine synthesis (vitamin B12) or oxygen transport (heme).</text>
</comment>
<dbReference type="EMBL" id="BFAA01001953">
    <property type="protein sequence ID" value="GCB71577.1"/>
    <property type="molecule type" value="Genomic_DNA"/>
</dbReference>
<dbReference type="SUPFAM" id="SSF69618">
    <property type="entry name" value="HemD-like"/>
    <property type="match status" value="1"/>
</dbReference>
<evidence type="ECO:0000256" key="10">
    <source>
        <dbReference type="ARBA" id="ARBA00048617"/>
    </source>
</evidence>
<protein>
    <recommendedName>
        <fullName evidence="9">Uroporphyrinogen-III synthase</fullName>
        <ecNumber evidence="3">4.2.1.75</ecNumber>
    </recommendedName>
    <alternativeName>
        <fullName evidence="8">Hydroxymethylbilane hydrolyase [cyclizing]</fullName>
    </alternativeName>
    <alternativeName>
        <fullName evidence="7">Uroporphyrinogen-III cosynthase</fullName>
    </alternativeName>
</protein>
<evidence type="ECO:0000256" key="3">
    <source>
        <dbReference type="ARBA" id="ARBA00013109"/>
    </source>
</evidence>
<keyword evidence="6" id="KW-0627">Porphyrin biosynthesis</keyword>
<reference evidence="13 14" key="1">
    <citation type="journal article" date="2018" name="Nat. Ecol. Evol.">
        <title>Shark genomes provide insights into elasmobranch evolution and the origin of vertebrates.</title>
        <authorList>
            <person name="Hara Y"/>
            <person name="Yamaguchi K"/>
            <person name="Onimaru K"/>
            <person name="Kadota M"/>
            <person name="Koyanagi M"/>
            <person name="Keeley SD"/>
            <person name="Tatsumi K"/>
            <person name="Tanaka K"/>
            <person name="Motone F"/>
            <person name="Kageyama Y"/>
            <person name="Nozu R"/>
            <person name="Adachi N"/>
            <person name="Nishimura O"/>
            <person name="Nakagawa R"/>
            <person name="Tanegashima C"/>
            <person name="Kiyatake I"/>
            <person name="Matsumoto R"/>
            <person name="Murakumo K"/>
            <person name="Nishida K"/>
            <person name="Terakita A"/>
            <person name="Kuratani S"/>
            <person name="Sato K"/>
            <person name="Hyodo S Kuraku.S."/>
        </authorList>
    </citation>
    <scope>NUCLEOTIDE SEQUENCE [LARGE SCALE GENOMIC DNA]</scope>
</reference>
<comment type="pathway">
    <text evidence="1">Porphyrin-containing compound metabolism; protoporphyrin-IX biosynthesis; coproporphyrinogen-III from 5-aminolevulinate: step 3/4.</text>
</comment>
<dbReference type="GO" id="GO:0006782">
    <property type="term" value="P:protoporphyrinogen IX biosynthetic process"/>
    <property type="evidence" value="ECO:0007669"/>
    <property type="project" value="UniProtKB-UniPathway"/>
</dbReference>
<keyword evidence="4" id="KW-0350">Heme biosynthesis</keyword>
<dbReference type="AlphaFoldDB" id="A0A401PEM4"/>
<accession>A0A401PEM4</accession>
<evidence type="ECO:0000256" key="4">
    <source>
        <dbReference type="ARBA" id="ARBA00023133"/>
    </source>
</evidence>
<dbReference type="GO" id="GO:0005829">
    <property type="term" value="C:cytosol"/>
    <property type="evidence" value="ECO:0007669"/>
    <property type="project" value="TreeGrafter"/>
</dbReference>
<dbReference type="GO" id="GO:0004852">
    <property type="term" value="F:uroporphyrinogen-III synthase activity"/>
    <property type="evidence" value="ECO:0007669"/>
    <property type="project" value="UniProtKB-EC"/>
</dbReference>
<comment type="catalytic activity">
    <reaction evidence="10">
        <text>hydroxymethylbilane = uroporphyrinogen III + H2O</text>
        <dbReference type="Rhea" id="RHEA:18965"/>
        <dbReference type="ChEBI" id="CHEBI:15377"/>
        <dbReference type="ChEBI" id="CHEBI:57308"/>
        <dbReference type="ChEBI" id="CHEBI:57845"/>
        <dbReference type="EC" id="4.2.1.75"/>
    </reaction>
</comment>
<dbReference type="GO" id="GO:0006780">
    <property type="term" value="P:uroporphyrinogen III biosynthetic process"/>
    <property type="evidence" value="ECO:0007669"/>
    <property type="project" value="InterPro"/>
</dbReference>
<evidence type="ECO:0000313" key="13">
    <source>
        <dbReference type="EMBL" id="GCB71577.1"/>
    </source>
</evidence>
<dbReference type="InterPro" id="IPR003754">
    <property type="entry name" value="4pyrrol_synth_uPrphyn_synth"/>
</dbReference>
<evidence type="ECO:0000256" key="6">
    <source>
        <dbReference type="ARBA" id="ARBA00023244"/>
    </source>
</evidence>
<dbReference type="UniPathway" id="UPA00251">
    <property type="reaction ID" value="UER00320"/>
</dbReference>
<dbReference type="PANTHER" id="PTHR12390">
    <property type="entry name" value="UROPORPHYRINOGEN III SYNTHASE"/>
    <property type="match status" value="1"/>
</dbReference>
<evidence type="ECO:0000256" key="11">
    <source>
        <dbReference type="ARBA" id="ARBA00060039"/>
    </source>
</evidence>
<keyword evidence="5" id="KW-0456">Lyase</keyword>
<dbReference type="Gene3D" id="3.40.50.10090">
    <property type="match status" value="2"/>
</dbReference>
<organism evidence="13 14">
    <name type="scientific">Scyliorhinus torazame</name>
    <name type="common">Cloudy catshark</name>
    <name type="synonym">Catulus torazame</name>
    <dbReference type="NCBI Taxonomy" id="75743"/>
    <lineage>
        <taxon>Eukaryota</taxon>
        <taxon>Metazoa</taxon>
        <taxon>Chordata</taxon>
        <taxon>Craniata</taxon>
        <taxon>Vertebrata</taxon>
        <taxon>Chondrichthyes</taxon>
        <taxon>Elasmobranchii</taxon>
        <taxon>Galeomorphii</taxon>
        <taxon>Galeoidea</taxon>
        <taxon>Carcharhiniformes</taxon>
        <taxon>Scyliorhinidae</taxon>
        <taxon>Scyliorhinus</taxon>
    </lineage>
</organism>
<dbReference type="GO" id="GO:0006785">
    <property type="term" value="P:heme B biosynthetic process"/>
    <property type="evidence" value="ECO:0007669"/>
    <property type="project" value="UniProtKB-ARBA"/>
</dbReference>
<feature type="domain" description="Tetrapyrrole biosynthesis uroporphyrinogen III synthase" evidence="12">
    <location>
        <begin position="18"/>
        <end position="254"/>
    </location>
</feature>
<dbReference type="STRING" id="75743.A0A401PEM4"/>
<evidence type="ECO:0000256" key="9">
    <source>
        <dbReference type="ARBA" id="ARBA00040167"/>
    </source>
</evidence>
<dbReference type="Pfam" id="PF02602">
    <property type="entry name" value="HEM4"/>
    <property type="match status" value="1"/>
</dbReference>
<evidence type="ECO:0000256" key="1">
    <source>
        <dbReference type="ARBA" id="ARBA00004772"/>
    </source>
</evidence>
<evidence type="ECO:0000256" key="8">
    <source>
        <dbReference type="ARBA" id="ARBA00032649"/>
    </source>
</evidence>
<dbReference type="OMA" id="IHGADTG"/>
<dbReference type="InterPro" id="IPR039793">
    <property type="entry name" value="UROS/Hem4"/>
</dbReference>
<dbReference type="Proteomes" id="UP000288216">
    <property type="component" value="Unassembled WGS sequence"/>
</dbReference>
<dbReference type="InterPro" id="IPR036108">
    <property type="entry name" value="4pyrrol_syn_uPrphyn_synt_sf"/>
</dbReference>
<evidence type="ECO:0000256" key="7">
    <source>
        <dbReference type="ARBA" id="ARBA00031702"/>
    </source>
</evidence>
<keyword evidence="14" id="KW-1185">Reference proteome</keyword>
<gene>
    <name evidence="13" type="ORF">scyTo_0005993</name>
</gene>
<evidence type="ECO:0000256" key="5">
    <source>
        <dbReference type="ARBA" id="ARBA00023239"/>
    </source>
</evidence>
<dbReference type="PANTHER" id="PTHR12390:SF0">
    <property type="entry name" value="UROPORPHYRINOGEN-III SYNTHASE"/>
    <property type="match status" value="1"/>
</dbReference>
<comment type="similarity">
    <text evidence="2">Belongs to the uroporphyrinogen-III synthase family.</text>
</comment>